<dbReference type="RefSeq" id="WP_056868647.1">
    <property type="nucleotide sequence ID" value="NZ_PZPL01000001.1"/>
</dbReference>
<keyword evidence="2" id="KW-1133">Transmembrane helix</keyword>
<comment type="caution">
    <text evidence="3">The sequence shown here is derived from an EMBL/GenBank/DDBJ whole genome shotgun (WGS) entry which is preliminary data.</text>
</comment>
<reference evidence="3 4" key="1">
    <citation type="submission" date="2018-03" db="EMBL/GenBank/DDBJ databases">
        <title>Bacteriophage NCPPB3778 and a type I-E CRISPR drive the evolution of the US Biological Select Agent, Rathayibacter toxicus.</title>
        <authorList>
            <person name="Davis E.W.II."/>
            <person name="Tabima J.F."/>
            <person name="Weisberg A.J."/>
            <person name="Dantas Lopes L."/>
            <person name="Wiseman M.S."/>
            <person name="Wiseman M.S."/>
            <person name="Pupko T."/>
            <person name="Belcher M.S."/>
            <person name="Sechler A.J."/>
            <person name="Tancos M.A."/>
            <person name="Schroeder B.K."/>
            <person name="Murray T.D."/>
            <person name="Luster D.G."/>
            <person name="Schneider W.L."/>
            <person name="Rogers E."/>
            <person name="Andreote F.D."/>
            <person name="Grunwald N.J."/>
            <person name="Putnam M.L."/>
            <person name="Chang J.H."/>
        </authorList>
    </citation>
    <scope>NUCLEOTIDE SEQUENCE [LARGE SCALE GENOMIC DNA]</scope>
    <source>
        <strain evidence="3 4">DSM 15933</strain>
    </source>
</reference>
<evidence type="ECO:0000313" key="4">
    <source>
        <dbReference type="Proteomes" id="UP000241085"/>
    </source>
</evidence>
<dbReference type="InterPro" id="IPR046291">
    <property type="entry name" value="DUF6328"/>
</dbReference>
<keyword evidence="2" id="KW-0812">Transmembrane</keyword>
<name>A0A2T4UYG9_9MICO</name>
<organism evidence="3 4">
    <name type="scientific">Rathayibacter caricis DSM 15933</name>
    <dbReference type="NCBI Taxonomy" id="1328867"/>
    <lineage>
        <taxon>Bacteria</taxon>
        <taxon>Bacillati</taxon>
        <taxon>Actinomycetota</taxon>
        <taxon>Actinomycetes</taxon>
        <taxon>Micrococcales</taxon>
        <taxon>Microbacteriaceae</taxon>
        <taxon>Rathayibacter</taxon>
    </lineage>
</organism>
<evidence type="ECO:0000256" key="1">
    <source>
        <dbReference type="SAM" id="MobiDB-lite"/>
    </source>
</evidence>
<dbReference type="Pfam" id="PF19853">
    <property type="entry name" value="DUF6328"/>
    <property type="match status" value="1"/>
</dbReference>
<feature type="region of interest" description="Disordered" evidence="1">
    <location>
        <begin position="1"/>
        <end position="25"/>
    </location>
</feature>
<gene>
    <name evidence="3" type="ORF">C1I63_02935</name>
</gene>
<dbReference type="AlphaFoldDB" id="A0A2T4UYG9"/>
<feature type="transmembrane region" description="Helical" evidence="2">
    <location>
        <begin position="139"/>
        <end position="160"/>
    </location>
</feature>
<protein>
    <submittedName>
        <fullName evidence="3">Sodium:proton antiporter</fullName>
    </submittedName>
</protein>
<keyword evidence="4" id="KW-1185">Reference proteome</keyword>
<feature type="transmembrane region" description="Helical" evidence="2">
    <location>
        <begin position="66"/>
        <end position="89"/>
    </location>
</feature>
<feature type="transmembrane region" description="Helical" evidence="2">
    <location>
        <begin position="109"/>
        <end position="133"/>
    </location>
</feature>
<evidence type="ECO:0000313" key="3">
    <source>
        <dbReference type="EMBL" id="PTL74584.1"/>
    </source>
</evidence>
<evidence type="ECO:0000256" key="2">
    <source>
        <dbReference type="SAM" id="Phobius"/>
    </source>
</evidence>
<dbReference type="Proteomes" id="UP000241085">
    <property type="component" value="Unassembled WGS sequence"/>
</dbReference>
<proteinExistence type="predicted"/>
<dbReference type="EMBL" id="PZPL01000001">
    <property type="protein sequence ID" value="PTL74584.1"/>
    <property type="molecule type" value="Genomic_DNA"/>
</dbReference>
<keyword evidence="2" id="KW-0472">Membrane</keyword>
<accession>A0A2T4UYG9</accession>
<sequence length="166" mass="18108">MTGQDADERTEPGTGRDETPEERSDRNWNEILQELRVVQTGTQILGGFLLTLCFQQRFTELAPMDVALYLVLVFLAATVTVLALAPVVVHRLLFARGRKAELVRFGNRIVLTCLAAGSLLFVGVVTFVFDFVLTPTAGLIAGGAVLLIIAAVWTSAPVILRRRARG</sequence>